<sequence length="124" mass="13484">MLKLTILFSLILAVPLLSGCFALLAGGAIGYEVSADSVKADFDTSYDRAYNVSLDVAKRMIGTVDMSDKATGWIKSESEGNNVAIHIVKLTEETVQVTVSARKYATPRIQFARNILAKISQKLE</sequence>
<reference evidence="1 2" key="1">
    <citation type="submission" date="2017-09" db="EMBL/GenBank/DDBJ databases">
        <title>Depth-based differentiation of microbial function through sediment-hosted aquifers and enrichment of novel symbionts in the deep terrestrial subsurface.</title>
        <authorList>
            <person name="Probst A.J."/>
            <person name="Ladd B."/>
            <person name="Jarett J.K."/>
            <person name="Geller-Mcgrath D.E."/>
            <person name="Sieber C.M."/>
            <person name="Emerson J.B."/>
            <person name="Anantharaman K."/>
            <person name="Thomas B.C."/>
            <person name="Malmstrom R."/>
            <person name="Stieglmeier M."/>
            <person name="Klingl A."/>
            <person name="Woyke T."/>
            <person name="Ryan C.M."/>
            <person name="Banfield J.F."/>
        </authorList>
    </citation>
    <scope>NUCLEOTIDE SEQUENCE [LARGE SCALE GENOMIC DNA]</scope>
    <source>
        <strain evidence="1">CG11_big_fil_rev_8_21_14_0_20_42_13</strain>
    </source>
</reference>
<evidence type="ECO:0000313" key="1">
    <source>
        <dbReference type="EMBL" id="PIQ88773.1"/>
    </source>
</evidence>
<accession>A0A2H0LWH3</accession>
<gene>
    <name evidence="1" type="ORF">COV72_06570</name>
</gene>
<name>A0A2H0LWH3_9BACT</name>
<dbReference type="Proteomes" id="UP000229641">
    <property type="component" value="Unassembled WGS sequence"/>
</dbReference>
<dbReference type="AlphaFoldDB" id="A0A2H0LWH3"/>
<dbReference type="EMBL" id="PCWA01000087">
    <property type="protein sequence ID" value="PIQ88773.1"/>
    <property type="molecule type" value="Genomic_DNA"/>
</dbReference>
<comment type="caution">
    <text evidence="1">The sequence shown here is derived from an EMBL/GenBank/DDBJ whole genome shotgun (WGS) entry which is preliminary data.</text>
</comment>
<proteinExistence type="predicted"/>
<dbReference type="PROSITE" id="PS51257">
    <property type="entry name" value="PROKAR_LIPOPROTEIN"/>
    <property type="match status" value="1"/>
</dbReference>
<organism evidence="1 2">
    <name type="scientific">Candidatus Ghiorseimicrobium undicola</name>
    <dbReference type="NCBI Taxonomy" id="1974746"/>
    <lineage>
        <taxon>Bacteria</taxon>
        <taxon>Pseudomonadati</taxon>
        <taxon>Candidatus Omnitrophota</taxon>
        <taxon>Candidatus Ghiorseimicrobium</taxon>
    </lineage>
</organism>
<evidence type="ECO:0000313" key="2">
    <source>
        <dbReference type="Proteomes" id="UP000229641"/>
    </source>
</evidence>
<evidence type="ECO:0008006" key="3">
    <source>
        <dbReference type="Google" id="ProtNLM"/>
    </source>
</evidence>
<dbReference type="Pfam" id="PF12092">
    <property type="entry name" value="DUF3568"/>
    <property type="match status" value="1"/>
</dbReference>
<protein>
    <recommendedName>
        <fullName evidence="3">DUF3568 domain-containing protein</fullName>
    </recommendedName>
</protein>
<dbReference type="InterPro" id="IPR021952">
    <property type="entry name" value="Flpp3-like"/>
</dbReference>